<sequence length="443" mass="46896">MATPEGRRKVPRLAVWSWVLYDFANTVFSISILSFFFPLWLADELGAGANVFNYVVAASMLLVALAAPFLGALADLRQRRKAYLIAFTLPAVALTAGMDLAGSVLAGVALFVAANFAYQSALVFYNALLPAVSGGRGAGRVSGYGVAAGYAGTIFALVLLNLFVTEPESMRSLLGLFGRWIEVEGAVNSNAFVPTASLYLLFSLPAFFFVPDPRVRSPRRVGPLDAYRGVVSTLRHARLYPGLGAFVLSTVLYSNAANTVVANMALYGREVFGMAQEDIRNLLLFSTVFAALGAALFGLLTDGLGPRRVLVLVLLSWLGAISLAALAAAPWMLLLAGPLVGVALGSTWVVSRVMLVALSPPDKVGEFFGFYGLAGKTSAILGPAITGLLLTVFADLGPGAFRIAVSAQALLVLAALLLLLRVPDVRPESVVERFSQGEGERRS</sequence>
<gene>
    <name evidence="8" type="ORF">RradSPS_2808</name>
</gene>
<dbReference type="PROSITE" id="PS50850">
    <property type="entry name" value="MFS"/>
    <property type="match status" value="1"/>
</dbReference>
<dbReference type="GO" id="GO:0005886">
    <property type="term" value="C:plasma membrane"/>
    <property type="evidence" value="ECO:0007669"/>
    <property type="project" value="UniProtKB-SubCell"/>
</dbReference>
<dbReference type="EMBL" id="CP007515">
    <property type="protein sequence ID" value="AHY48091.1"/>
    <property type="molecule type" value="Genomic_DNA"/>
</dbReference>
<feature type="transmembrane region" description="Helical" evidence="6">
    <location>
        <begin position="20"/>
        <end position="39"/>
    </location>
</feature>
<feature type="transmembrane region" description="Helical" evidence="6">
    <location>
        <begin position="339"/>
        <end position="358"/>
    </location>
</feature>
<feature type="transmembrane region" description="Helical" evidence="6">
    <location>
        <begin position="279"/>
        <end position="300"/>
    </location>
</feature>
<dbReference type="PANTHER" id="PTHR23519:SF1">
    <property type="entry name" value="AUTOPHAGY-RELATED PROTEIN 22"/>
    <property type="match status" value="1"/>
</dbReference>
<feature type="domain" description="Major facilitator superfamily (MFS) profile" evidence="7">
    <location>
        <begin position="230"/>
        <end position="443"/>
    </location>
</feature>
<evidence type="ECO:0000256" key="4">
    <source>
        <dbReference type="ARBA" id="ARBA00022989"/>
    </source>
</evidence>
<accession>A0A023X7C9</accession>
<feature type="transmembrane region" description="Helical" evidence="6">
    <location>
        <begin position="104"/>
        <end position="129"/>
    </location>
</feature>
<dbReference type="Pfam" id="PF11700">
    <property type="entry name" value="ATG22"/>
    <property type="match status" value="2"/>
</dbReference>
<dbReference type="AlphaFoldDB" id="A0A023X7C9"/>
<feature type="transmembrane region" description="Helical" evidence="6">
    <location>
        <begin position="141"/>
        <end position="164"/>
    </location>
</feature>
<feature type="transmembrane region" description="Helical" evidence="6">
    <location>
        <begin position="82"/>
        <end position="98"/>
    </location>
</feature>
<dbReference type="SUPFAM" id="SSF103473">
    <property type="entry name" value="MFS general substrate transporter"/>
    <property type="match status" value="1"/>
</dbReference>
<evidence type="ECO:0000256" key="6">
    <source>
        <dbReference type="SAM" id="Phobius"/>
    </source>
</evidence>
<evidence type="ECO:0000256" key="1">
    <source>
        <dbReference type="ARBA" id="ARBA00004651"/>
    </source>
</evidence>
<feature type="transmembrane region" description="Helical" evidence="6">
    <location>
        <begin position="243"/>
        <end position="267"/>
    </location>
</feature>
<dbReference type="Proteomes" id="UP000025229">
    <property type="component" value="Plasmid 1"/>
</dbReference>
<keyword evidence="8" id="KW-0614">Plasmid</keyword>
<evidence type="ECO:0000256" key="3">
    <source>
        <dbReference type="ARBA" id="ARBA00022692"/>
    </source>
</evidence>
<dbReference type="KEGG" id="rrd:RradSPS_2808"/>
<dbReference type="InterPro" id="IPR024671">
    <property type="entry name" value="Atg22-like"/>
</dbReference>
<geneLocation type="plasmid" evidence="8">
    <name>1</name>
</geneLocation>
<evidence type="ECO:0000256" key="5">
    <source>
        <dbReference type="ARBA" id="ARBA00023136"/>
    </source>
</evidence>
<keyword evidence="9" id="KW-1185">Reference proteome</keyword>
<dbReference type="HOGENOM" id="CLU_017518_3_1_11"/>
<evidence type="ECO:0000313" key="9">
    <source>
        <dbReference type="Proteomes" id="UP000025229"/>
    </source>
</evidence>
<dbReference type="InterPro" id="IPR036259">
    <property type="entry name" value="MFS_trans_sf"/>
</dbReference>
<comment type="subcellular location">
    <subcellularLocation>
        <location evidence="1">Cell membrane</location>
        <topology evidence="1">Multi-pass membrane protein</topology>
    </subcellularLocation>
</comment>
<dbReference type="Gene3D" id="1.20.1250.20">
    <property type="entry name" value="MFS general substrate transporter like domains"/>
    <property type="match status" value="2"/>
</dbReference>
<organism evidence="8 9">
    <name type="scientific">Rubrobacter radiotolerans</name>
    <name type="common">Arthrobacter radiotolerans</name>
    <dbReference type="NCBI Taxonomy" id="42256"/>
    <lineage>
        <taxon>Bacteria</taxon>
        <taxon>Bacillati</taxon>
        <taxon>Actinomycetota</taxon>
        <taxon>Rubrobacteria</taxon>
        <taxon>Rubrobacterales</taxon>
        <taxon>Rubrobacteraceae</taxon>
        <taxon>Rubrobacter</taxon>
    </lineage>
</organism>
<name>A0A023X7C9_RUBRA</name>
<protein>
    <submittedName>
        <fullName evidence="8">Permeases of the major facilitator superfamily</fullName>
    </submittedName>
</protein>
<keyword evidence="3 6" id="KW-0812">Transmembrane</keyword>
<feature type="transmembrane region" description="Helical" evidence="6">
    <location>
        <begin position="309"/>
        <end position="333"/>
    </location>
</feature>
<feature type="transmembrane region" description="Helical" evidence="6">
    <location>
        <begin position="370"/>
        <end position="394"/>
    </location>
</feature>
<evidence type="ECO:0000256" key="2">
    <source>
        <dbReference type="ARBA" id="ARBA00022448"/>
    </source>
</evidence>
<dbReference type="InterPro" id="IPR020846">
    <property type="entry name" value="MFS_dom"/>
</dbReference>
<evidence type="ECO:0000313" key="8">
    <source>
        <dbReference type="EMBL" id="AHY48091.1"/>
    </source>
</evidence>
<dbReference type="GO" id="GO:0022857">
    <property type="term" value="F:transmembrane transporter activity"/>
    <property type="evidence" value="ECO:0007669"/>
    <property type="project" value="InterPro"/>
</dbReference>
<proteinExistence type="predicted"/>
<reference evidence="8 9" key="1">
    <citation type="submission" date="2014-03" db="EMBL/GenBank/DDBJ databases">
        <title>Complete genome sequence of the Radio-Resistant Rubrobacter radiotolerans RSPS-4.</title>
        <authorList>
            <person name="Egas C.C."/>
            <person name="Barroso C.C."/>
            <person name="Froufe H.J.C."/>
            <person name="Pacheco J.J."/>
            <person name="Albuquerque L.L."/>
            <person name="da Costa M.M.S."/>
        </authorList>
    </citation>
    <scope>NUCLEOTIDE SEQUENCE [LARGE SCALE GENOMIC DNA]</scope>
    <source>
        <strain evidence="8 9">RSPS-4</strain>
        <plasmid evidence="8 9">1</plasmid>
    </source>
</reference>
<dbReference type="OrthoDB" id="9768783at2"/>
<feature type="transmembrane region" description="Helical" evidence="6">
    <location>
        <begin position="51"/>
        <end position="70"/>
    </location>
</feature>
<keyword evidence="2" id="KW-0813">Transport</keyword>
<evidence type="ECO:0000259" key="7">
    <source>
        <dbReference type="PROSITE" id="PS50850"/>
    </source>
</evidence>
<keyword evidence="5 6" id="KW-0472">Membrane</keyword>
<dbReference type="PANTHER" id="PTHR23519">
    <property type="entry name" value="AUTOPHAGY-RELATED PROTEIN 22"/>
    <property type="match status" value="1"/>
</dbReference>
<dbReference type="eggNOG" id="COG2270">
    <property type="taxonomic scope" value="Bacteria"/>
</dbReference>
<feature type="transmembrane region" description="Helical" evidence="6">
    <location>
        <begin position="400"/>
        <end position="420"/>
    </location>
</feature>
<feature type="transmembrane region" description="Helical" evidence="6">
    <location>
        <begin position="191"/>
        <end position="210"/>
    </location>
</feature>
<dbReference type="InterPro" id="IPR050495">
    <property type="entry name" value="ATG22/LtaA_families"/>
</dbReference>
<keyword evidence="4 6" id="KW-1133">Transmembrane helix</keyword>